<keyword evidence="9" id="KW-1015">Disulfide bond</keyword>
<evidence type="ECO:0000256" key="10">
    <source>
        <dbReference type="SAM" id="Phobius"/>
    </source>
</evidence>
<keyword evidence="3" id="KW-0813">Transport</keyword>
<dbReference type="GO" id="GO:0005739">
    <property type="term" value="C:mitochondrion"/>
    <property type="evidence" value="ECO:0007669"/>
    <property type="project" value="UniProtKB-SubCell"/>
</dbReference>
<reference evidence="11 12" key="1">
    <citation type="submission" date="2014-07" db="EMBL/GenBank/DDBJ databases">
        <title>Genomic and transcriptomic analysis on Apis cerana provide comprehensive insights into honey bee biology.</title>
        <authorList>
            <person name="Diao Q."/>
            <person name="Sun L."/>
            <person name="Zheng H."/>
            <person name="Zheng H."/>
            <person name="Xu S."/>
            <person name="Wang S."/>
            <person name="Zeng Z."/>
            <person name="Hu F."/>
            <person name="Su S."/>
            <person name="Wu J."/>
        </authorList>
    </citation>
    <scope>NUCLEOTIDE SEQUENCE [LARGE SCALE GENOMIC DNA]</scope>
    <source>
        <tissue evidence="11">Pupae without intestine</tissue>
    </source>
</reference>
<dbReference type="Proteomes" id="UP000242457">
    <property type="component" value="Unassembled WGS sequence"/>
</dbReference>
<dbReference type="SUPFAM" id="SSF47694">
    <property type="entry name" value="Cytochrome c oxidase subunit h"/>
    <property type="match status" value="1"/>
</dbReference>
<dbReference type="OrthoDB" id="158360at2759"/>
<dbReference type="GO" id="GO:0000149">
    <property type="term" value="F:SNARE binding"/>
    <property type="evidence" value="ECO:0007669"/>
    <property type="project" value="TreeGrafter"/>
</dbReference>
<feature type="transmembrane region" description="Helical" evidence="10">
    <location>
        <begin position="190"/>
        <end position="213"/>
    </location>
</feature>
<dbReference type="GO" id="GO:0031201">
    <property type="term" value="C:SNARE complex"/>
    <property type="evidence" value="ECO:0007669"/>
    <property type="project" value="TreeGrafter"/>
</dbReference>
<dbReference type="Pfam" id="PF12352">
    <property type="entry name" value="V-SNARE_C"/>
    <property type="match status" value="1"/>
</dbReference>
<dbReference type="GO" id="GO:0005484">
    <property type="term" value="F:SNAP receptor activity"/>
    <property type="evidence" value="ECO:0007669"/>
    <property type="project" value="TreeGrafter"/>
</dbReference>
<dbReference type="InterPro" id="IPR048280">
    <property type="entry name" value="COX6B-like"/>
</dbReference>
<evidence type="ECO:0000256" key="4">
    <source>
        <dbReference type="ARBA" id="ARBA00022692"/>
    </source>
</evidence>
<keyword evidence="12" id="KW-1185">Reference proteome</keyword>
<name>A0A2A3EEV0_APICC</name>
<evidence type="ECO:0000256" key="7">
    <source>
        <dbReference type="ARBA" id="ARBA00023128"/>
    </source>
</evidence>
<dbReference type="Gene3D" id="1.20.5.110">
    <property type="match status" value="1"/>
</dbReference>
<dbReference type="GO" id="GO:0015031">
    <property type="term" value="P:protein transport"/>
    <property type="evidence" value="ECO:0007669"/>
    <property type="project" value="UniProtKB-KW"/>
</dbReference>
<gene>
    <name evidence="11" type="ORF">APICC_03104</name>
</gene>
<dbReference type="Pfam" id="PF02297">
    <property type="entry name" value="COX6B"/>
    <property type="match status" value="1"/>
</dbReference>
<comment type="subcellular location">
    <subcellularLocation>
        <location evidence="2">Membrane</location>
        <topology evidence="2">Single-pass type IV membrane protein</topology>
    </subcellularLocation>
    <subcellularLocation>
        <location evidence="1">Mitochondrion</location>
    </subcellularLocation>
</comment>
<keyword evidence="7" id="KW-0496">Mitochondrion</keyword>
<dbReference type="PANTHER" id="PTHR21230">
    <property type="entry name" value="VESICLE TRANSPORT V-SNARE PROTEIN VTI1-RELATED"/>
    <property type="match status" value="1"/>
</dbReference>
<keyword evidence="8 10" id="KW-0472">Membrane</keyword>
<dbReference type="AlphaFoldDB" id="A0A2A3EEV0"/>
<protein>
    <submittedName>
        <fullName evidence="11">Golgi SNAP receptor complex member</fullName>
    </submittedName>
</protein>
<dbReference type="SUPFAM" id="SSF58038">
    <property type="entry name" value="SNARE fusion complex"/>
    <property type="match status" value="1"/>
</dbReference>
<evidence type="ECO:0000256" key="1">
    <source>
        <dbReference type="ARBA" id="ARBA00004173"/>
    </source>
</evidence>
<evidence type="ECO:0000256" key="6">
    <source>
        <dbReference type="ARBA" id="ARBA00022989"/>
    </source>
</evidence>
<dbReference type="GO" id="GO:0005794">
    <property type="term" value="C:Golgi apparatus"/>
    <property type="evidence" value="ECO:0007669"/>
    <property type="project" value="TreeGrafter"/>
</dbReference>
<dbReference type="STRING" id="94128.A0A2A3EEV0"/>
<keyword evidence="4 10" id="KW-0812">Transmembrane</keyword>
<evidence type="ECO:0000313" key="12">
    <source>
        <dbReference type="Proteomes" id="UP000242457"/>
    </source>
</evidence>
<dbReference type="Gene3D" id="1.10.10.140">
    <property type="entry name" value="Cytochrome c oxidase, subunit VIb"/>
    <property type="match status" value="1"/>
</dbReference>
<dbReference type="GO" id="GO:0005789">
    <property type="term" value="C:endoplasmic reticulum membrane"/>
    <property type="evidence" value="ECO:0007669"/>
    <property type="project" value="TreeGrafter"/>
</dbReference>
<sequence>MEPLYHQTNKLVQETQHLFSQLEKKTLNLDVKEIENSIESKINLINSNCEKLDVLCLKGPIFQRQNAKMRVDQLKYDSRHLTAALNSWRNKIIKRQREEAEREALLSRTFTTNDHVDIMIDHNVQHNYSLKNAIYGVDDLLQSGSSILDSLKSQRITLKGAHKRLIDIGNTLGLSQTTMRLIEKRARQDGFILVGGMLFTCLVIVLVIIYLTMSFPSKEDRTKCWNHRDEYWKCLDDGKTEIDCKKFRDQYEKFCPALWVKHFDRKREYLKFKEQLEQGGTCSLDGNKTDASAQTSKAVFNFQTTNTNSYE</sequence>
<dbReference type="GO" id="GO:0012507">
    <property type="term" value="C:ER to Golgi transport vesicle membrane"/>
    <property type="evidence" value="ECO:0007669"/>
    <property type="project" value="TreeGrafter"/>
</dbReference>
<dbReference type="GO" id="GO:0006906">
    <property type="term" value="P:vesicle fusion"/>
    <property type="evidence" value="ECO:0007669"/>
    <property type="project" value="TreeGrafter"/>
</dbReference>
<dbReference type="CDD" id="cd15863">
    <property type="entry name" value="SNARE_GS27"/>
    <property type="match status" value="1"/>
</dbReference>
<evidence type="ECO:0000256" key="2">
    <source>
        <dbReference type="ARBA" id="ARBA00004211"/>
    </source>
</evidence>
<keyword evidence="6 10" id="KW-1133">Transmembrane helix</keyword>
<keyword evidence="11" id="KW-0675">Receptor</keyword>
<dbReference type="PANTHER" id="PTHR21230:SF1">
    <property type="entry name" value="GOLGI SNAP RECEPTOR COMPLEX MEMBER 2"/>
    <property type="match status" value="1"/>
</dbReference>
<evidence type="ECO:0000256" key="9">
    <source>
        <dbReference type="ARBA" id="ARBA00023157"/>
    </source>
</evidence>
<organism evidence="11 12">
    <name type="scientific">Apis cerana cerana</name>
    <name type="common">Oriental honeybee</name>
    <dbReference type="NCBI Taxonomy" id="94128"/>
    <lineage>
        <taxon>Eukaryota</taxon>
        <taxon>Metazoa</taxon>
        <taxon>Ecdysozoa</taxon>
        <taxon>Arthropoda</taxon>
        <taxon>Hexapoda</taxon>
        <taxon>Insecta</taxon>
        <taxon>Pterygota</taxon>
        <taxon>Neoptera</taxon>
        <taxon>Endopterygota</taxon>
        <taxon>Hymenoptera</taxon>
        <taxon>Apocrita</taxon>
        <taxon>Aculeata</taxon>
        <taxon>Apoidea</taxon>
        <taxon>Anthophila</taxon>
        <taxon>Apidae</taxon>
        <taxon>Apis</taxon>
    </lineage>
</organism>
<evidence type="ECO:0000256" key="5">
    <source>
        <dbReference type="ARBA" id="ARBA00022927"/>
    </source>
</evidence>
<dbReference type="InterPro" id="IPR036549">
    <property type="entry name" value="CX6/COA6-like_sf"/>
</dbReference>
<proteinExistence type="predicted"/>
<keyword evidence="5" id="KW-0653">Protein transport</keyword>
<dbReference type="GO" id="GO:0031902">
    <property type="term" value="C:late endosome membrane"/>
    <property type="evidence" value="ECO:0007669"/>
    <property type="project" value="TreeGrafter"/>
</dbReference>
<dbReference type="EMBL" id="KZ288282">
    <property type="protein sequence ID" value="PBC29541.1"/>
    <property type="molecule type" value="Genomic_DNA"/>
</dbReference>
<evidence type="ECO:0000313" key="11">
    <source>
        <dbReference type="EMBL" id="PBC29541.1"/>
    </source>
</evidence>
<accession>A0A2A3EEV0</accession>
<evidence type="ECO:0000256" key="8">
    <source>
        <dbReference type="ARBA" id="ARBA00023136"/>
    </source>
</evidence>
<evidence type="ECO:0000256" key="3">
    <source>
        <dbReference type="ARBA" id="ARBA00022448"/>
    </source>
</evidence>